<accession>A0ABW0ATA2</accession>
<dbReference type="EMBL" id="JBHSKP010000019">
    <property type="protein sequence ID" value="MFC5154994.1"/>
    <property type="molecule type" value="Genomic_DNA"/>
</dbReference>
<reference evidence="3" key="1">
    <citation type="journal article" date="2019" name="Int. J. Syst. Evol. Microbiol.">
        <title>The Global Catalogue of Microorganisms (GCM) 10K type strain sequencing project: providing services to taxonomists for standard genome sequencing and annotation.</title>
        <authorList>
            <consortium name="The Broad Institute Genomics Platform"/>
            <consortium name="The Broad Institute Genome Sequencing Center for Infectious Disease"/>
            <person name="Wu L."/>
            <person name="Ma J."/>
        </authorList>
    </citation>
    <scope>NUCLEOTIDE SEQUENCE [LARGE SCALE GENOMIC DNA]</scope>
    <source>
        <strain evidence="3">PCU 266</strain>
    </source>
</reference>
<keyword evidence="3" id="KW-1185">Reference proteome</keyword>
<evidence type="ECO:0000256" key="1">
    <source>
        <dbReference type="SAM" id="MobiDB-lite"/>
    </source>
</evidence>
<comment type="caution">
    <text evidence="2">The sequence shown here is derived from an EMBL/GenBank/DDBJ whole genome shotgun (WGS) entry which is preliminary data.</text>
</comment>
<feature type="region of interest" description="Disordered" evidence="1">
    <location>
        <begin position="38"/>
        <end position="64"/>
    </location>
</feature>
<evidence type="ECO:0000313" key="2">
    <source>
        <dbReference type="EMBL" id="MFC5154994.1"/>
    </source>
</evidence>
<proteinExistence type="predicted"/>
<evidence type="ECO:0000313" key="3">
    <source>
        <dbReference type="Proteomes" id="UP001596160"/>
    </source>
</evidence>
<protein>
    <submittedName>
        <fullName evidence="2">Uncharacterized protein</fullName>
    </submittedName>
</protein>
<feature type="compositionally biased region" description="Basic and acidic residues" evidence="1">
    <location>
        <begin position="38"/>
        <end position="49"/>
    </location>
</feature>
<name>A0ABW0ATA2_9ACTN</name>
<dbReference type="RefSeq" id="WP_344474666.1">
    <property type="nucleotide sequence ID" value="NZ_BAAASB010000004.1"/>
</dbReference>
<dbReference type="Proteomes" id="UP001596160">
    <property type="component" value="Unassembled WGS sequence"/>
</dbReference>
<sequence>MPDTTFADVGDALGTSRQAAEQRFGHVRHGKKVAAVISRRDRVREDPADPHGAYGEVGDAGQYTSDRGIWPIGKRVRAEAQYAIVAVDGLVRRVYELDPDGWSEVESSKWEFTAVGNRELTKDEIDAAYEAGNLPLRPGDDCPTRAGGAYRPHWF</sequence>
<organism evidence="2 3">
    <name type="scientific">Streptomyces amakusaensis</name>
    <dbReference type="NCBI Taxonomy" id="67271"/>
    <lineage>
        <taxon>Bacteria</taxon>
        <taxon>Bacillati</taxon>
        <taxon>Actinomycetota</taxon>
        <taxon>Actinomycetes</taxon>
        <taxon>Kitasatosporales</taxon>
        <taxon>Streptomycetaceae</taxon>
        <taxon>Streptomyces</taxon>
    </lineage>
</organism>
<gene>
    <name evidence="2" type="ORF">ACFPRH_24985</name>
</gene>